<gene>
    <name evidence="2" type="ORF">EDD80_1017</name>
</gene>
<organism evidence="2 3">
    <name type="scientific">Anseongella ginsenosidimutans</name>
    <dbReference type="NCBI Taxonomy" id="496056"/>
    <lineage>
        <taxon>Bacteria</taxon>
        <taxon>Pseudomonadati</taxon>
        <taxon>Bacteroidota</taxon>
        <taxon>Sphingobacteriia</taxon>
        <taxon>Sphingobacteriales</taxon>
        <taxon>Sphingobacteriaceae</taxon>
        <taxon>Anseongella</taxon>
    </lineage>
</organism>
<proteinExistence type="predicted"/>
<accession>A0A4R3KYW0</accession>
<name>A0A4R3KYW0_9SPHI</name>
<feature type="domain" description="DUF4369" evidence="1">
    <location>
        <begin position="26"/>
        <end position="83"/>
    </location>
</feature>
<dbReference type="Pfam" id="PF14289">
    <property type="entry name" value="DUF4369"/>
    <property type="match status" value="1"/>
</dbReference>
<keyword evidence="3" id="KW-1185">Reference proteome</keyword>
<reference evidence="2 3" key="1">
    <citation type="submission" date="2019-03" db="EMBL/GenBank/DDBJ databases">
        <title>Genomic Encyclopedia of Type Strains, Phase IV (KMG-IV): sequencing the most valuable type-strain genomes for metagenomic binning, comparative biology and taxonomic classification.</title>
        <authorList>
            <person name="Goeker M."/>
        </authorList>
    </citation>
    <scope>NUCLEOTIDE SEQUENCE [LARGE SCALE GENOMIC DNA]</scope>
    <source>
        <strain evidence="2 3">DSM 21100</strain>
    </source>
</reference>
<comment type="caution">
    <text evidence="2">The sequence shown here is derived from an EMBL/GenBank/DDBJ whole genome shotgun (WGS) entry which is preliminary data.</text>
</comment>
<protein>
    <submittedName>
        <fullName evidence="2">Uncharacterized protein DUF4369</fullName>
    </submittedName>
</protein>
<dbReference type="InterPro" id="IPR025380">
    <property type="entry name" value="DUF4369"/>
</dbReference>
<dbReference type="Proteomes" id="UP000295807">
    <property type="component" value="Unassembled WGS sequence"/>
</dbReference>
<evidence type="ECO:0000313" key="2">
    <source>
        <dbReference type="EMBL" id="TCS89810.1"/>
    </source>
</evidence>
<sequence>MVTTAAAQECHYVIEGIIDNAADTTVKGPLRDGDKVFLKFYGKERVDTTTIANGKFRFEGTVPFPYQATVTYQYGGVAVHLDNSRYICKFALKVREKGLYTYDPKIITDSEYHNWDSFIHGKLLQLEGMKKELGSLPETEGSMDIESQDVDAINQAIRALFDEVITTPNKIAEKTWILVSDPFFSYAKYIDFYDQLPKEVKESTIGERFYNKLQRTKE</sequence>
<evidence type="ECO:0000313" key="3">
    <source>
        <dbReference type="Proteomes" id="UP000295807"/>
    </source>
</evidence>
<evidence type="ECO:0000259" key="1">
    <source>
        <dbReference type="Pfam" id="PF14289"/>
    </source>
</evidence>
<dbReference type="AlphaFoldDB" id="A0A4R3KYW0"/>
<dbReference type="EMBL" id="SMAD01000001">
    <property type="protein sequence ID" value="TCS89810.1"/>
    <property type="molecule type" value="Genomic_DNA"/>
</dbReference>